<evidence type="ECO:0000313" key="6">
    <source>
        <dbReference type="EMBL" id="EGC41222.1"/>
    </source>
</evidence>
<dbReference type="GO" id="GO:0015203">
    <property type="term" value="F:polyamine transmembrane transporter activity"/>
    <property type="evidence" value="ECO:0007669"/>
    <property type="project" value="TreeGrafter"/>
</dbReference>
<protein>
    <submittedName>
        <fullName evidence="6">MFS multidrug resistance transporter</fullName>
    </submittedName>
</protein>
<dbReference type="GO" id="GO:0005886">
    <property type="term" value="C:plasma membrane"/>
    <property type="evidence" value="ECO:0007669"/>
    <property type="project" value="TreeGrafter"/>
</dbReference>
<accession>F0U4W8</accession>
<feature type="transmembrane region" description="Helical" evidence="5">
    <location>
        <begin position="446"/>
        <end position="464"/>
    </location>
</feature>
<dbReference type="GO" id="GO:0010509">
    <property type="term" value="P:intracellular polyamine homeostasis"/>
    <property type="evidence" value="ECO:0007669"/>
    <property type="project" value="TreeGrafter"/>
</dbReference>
<dbReference type="Gene3D" id="1.20.1720.10">
    <property type="entry name" value="Multidrug resistance protein D"/>
    <property type="match status" value="1"/>
</dbReference>
<feature type="transmembrane region" description="Helical" evidence="5">
    <location>
        <begin position="291"/>
        <end position="317"/>
    </location>
</feature>
<proteinExistence type="predicted"/>
<dbReference type="InterPro" id="IPR036259">
    <property type="entry name" value="MFS_trans_sf"/>
</dbReference>
<dbReference type="Proteomes" id="UP000008142">
    <property type="component" value="Unassembled WGS sequence"/>
</dbReference>
<feature type="transmembrane region" description="Helical" evidence="5">
    <location>
        <begin position="329"/>
        <end position="354"/>
    </location>
</feature>
<dbReference type="PANTHER" id="PTHR23502:SF5">
    <property type="entry name" value="QUINIDINE RESISTANCE PROTEIN 3"/>
    <property type="match status" value="1"/>
</dbReference>
<feature type="transmembrane region" description="Helical" evidence="5">
    <location>
        <begin position="104"/>
        <end position="128"/>
    </location>
</feature>
<evidence type="ECO:0000256" key="4">
    <source>
        <dbReference type="ARBA" id="ARBA00023136"/>
    </source>
</evidence>
<name>F0U4W8_AJEC8</name>
<keyword evidence="3 5" id="KW-1133">Transmembrane helix</keyword>
<dbReference type="EMBL" id="DS990636">
    <property type="protein sequence ID" value="EGC41222.1"/>
    <property type="molecule type" value="Genomic_DNA"/>
</dbReference>
<gene>
    <name evidence="6" type="ORF">HCEG_00584</name>
</gene>
<evidence type="ECO:0000256" key="5">
    <source>
        <dbReference type="SAM" id="Phobius"/>
    </source>
</evidence>
<dbReference type="HOGENOM" id="CLU_008455_8_5_1"/>
<evidence type="ECO:0000256" key="1">
    <source>
        <dbReference type="ARBA" id="ARBA00004141"/>
    </source>
</evidence>
<evidence type="ECO:0000313" key="7">
    <source>
        <dbReference type="Proteomes" id="UP000008142"/>
    </source>
</evidence>
<reference evidence="7" key="1">
    <citation type="submission" date="2008-07" db="EMBL/GenBank/DDBJ databases">
        <title>Annotation of Ajellomyces capsulatus strain H88.</title>
        <authorList>
            <person name="Champion M."/>
            <person name="Cuomo C."/>
            <person name="Ma L.-J."/>
            <person name="Henn M.R."/>
            <person name="Sil A."/>
            <person name="Goldman B."/>
            <person name="Young S.K."/>
            <person name="Kodira C.D."/>
            <person name="Zeng Q."/>
            <person name="Koehrsen M."/>
            <person name="Alvarado L."/>
            <person name="Berlin A."/>
            <person name="Borenstein D."/>
            <person name="Chen Z."/>
            <person name="Engels R."/>
            <person name="Freedman E."/>
            <person name="Gellesch M."/>
            <person name="Goldberg J."/>
            <person name="Griggs A."/>
            <person name="Gujja S."/>
            <person name="Heiman D."/>
            <person name="Hepburn T."/>
            <person name="Howarth C."/>
            <person name="Jen D."/>
            <person name="Larson L."/>
            <person name="Lewis B."/>
            <person name="Mehta T."/>
            <person name="Park D."/>
            <person name="Pearson M."/>
            <person name="Roberts A."/>
            <person name="Saif S."/>
            <person name="Shea T."/>
            <person name="Shenoy N."/>
            <person name="Sisk P."/>
            <person name="Stolte C."/>
            <person name="Sykes S."/>
            <person name="Walk T."/>
            <person name="White J."/>
            <person name="Yandava C."/>
            <person name="Klein B."/>
            <person name="McEwen J.G."/>
            <person name="Puccia R."/>
            <person name="Goldman G.H."/>
            <person name="Felipe M.S."/>
            <person name="Nino-Vega G."/>
            <person name="San-Blas G."/>
            <person name="Taylor J."/>
            <person name="Mendoza L."/>
            <person name="Galagan J."/>
            <person name="Nusbaum C."/>
            <person name="Birren B."/>
        </authorList>
    </citation>
    <scope>NUCLEOTIDE SEQUENCE [LARGE SCALE GENOMIC DNA]</scope>
    <source>
        <strain evidence="7">H88</strain>
    </source>
</reference>
<evidence type="ECO:0000256" key="2">
    <source>
        <dbReference type="ARBA" id="ARBA00022692"/>
    </source>
</evidence>
<keyword evidence="2 5" id="KW-0812">Transmembrane</keyword>
<feature type="transmembrane region" description="Helical" evidence="5">
    <location>
        <begin position="140"/>
        <end position="160"/>
    </location>
</feature>
<evidence type="ECO:0000256" key="3">
    <source>
        <dbReference type="ARBA" id="ARBA00022989"/>
    </source>
</evidence>
<organism evidence="7">
    <name type="scientific">Ajellomyces capsulatus (strain H88)</name>
    <name type="common">Darling's disease fungus</name>
    <name type="synonym">Histoplasma capsulatum</name>
    <dbReference type="NCBI Taxonomy" id="544711"/>
    <lineage>
        <taxon>Eukaryota</taxon>
        <taxon>Fungi</taxon>
        <taxon>Dikarya</taxon>
        <taxon>Ascomycota</taxon>
        <taxon>Pezizomycotina</taxon>
        <taxon>Eurotiomycetes</taxon>
        <taxon>Eurotiomycetidae</taxon>
        <taxon>Onygenales</taxon>
        <taxon>Ajellomycetaceae</taxon>
        <taxon>Histoplasma</taxon>
    </lineage>
</organism>
<comment type="subcellular location">
    <subcellularLocation>
        <location evidence="1">Membrane</location>
        <topology evidence="1">Multi-pass membrane protein</topology>
    </subcellularLocation>
</comment>
<keyword evidence="4 5" id="KW-0472">Membrane</keyword>
<dbReference type="OrthoDB" id="3936150at2759"/>
<feature type="transmembrane region" description="Helical" evidence="5">
    <location>
        <begin position="470"/>
        <end position="489"/>
    </location>
</feature>
<dbReference type="SUPFAM" id="SSF103473">
    <property type="entry name" value="MFS general substrate transporter"/>
    <property type="match status" value="1"/>
</dbReference>
<sequence>MALSESSQEGSRMPVPEYETAVAGHHYGSADQGDGIGEQVVTRTDDMGDAKVSMSKSCSREGQTNNSYSAAVVVPRNKRQRLSGHLALLPEVEEPQKYPRKAKWLIALVIAIAAVAAPFGSAVFFPALREVASPLDATPTVTNLSVALYMLSMGAFPLWWSAFSETFCRRLISFTLFNVFNILSAIETSIKMLIVLRLLSGGATASTSGIHEKEAKEWAHSSWGRCVAPCWLQYLEGQLQTLASRKKAVAEVEPNVALSRTLSWVSSRQVAQSTAKWLEILKMILIDPLSILLYLRFPAVVLTVLYSSITLTSLYVLNISFQTTFSQPPYNFSVLIVGLLYTPHSVGYIVSSVLNGMRLDSIMQREAKKANRVDESGMYIYRPEDRMGENAWLGALIYPAAMICRNYAKLIFPVHRIADFFFGMATTMLTEFMPKRSCWCVAINNFIRNIFSYVGGIVAAPIIHAIGNGWLFTILASAAFATSSVIWVMRRFGPQWAFRWKRK</sequence>
<dbReference type="AlphaFoldDB" id="F0U4W8"/>
<dbReference type="VEuPathDB" id="FungiDB:I7I53_07970"/>
<dbReference type="PANTHER" id="PTHR23502">
    <property type="entry name" value="MAJOR FACILITATOR SUPERFAMILY"/>
    <property type="match status" value="1"/>
</dbReference>
<dbReference type="OMA" id="IFSMATT"/>
<dbReference type="STRING" id="544711.F0U4W8"/>